<evidence type="ECO:0008006" key="3">
    <source>
        <dbReference type="Google" id="ProtNLM"/>
    </source>
</evidence>
<sequence>MSQTATCPDCDVEMLRSEPVTSMEGDRLTLVTDRSRSEAVGVVSMLAVEAYVCPRCHLVRWYADRT</sequence>
<evidence type="ECO:0000313" key="1">
    <source>
        <dbReference type="EMBL" id="MFC6835467.1"/>
    </source>
</evidence>
<evidence type="ECO:0000313" key="2">
    <source>
        <dbReference type="Proteomes" id="UP001596406"/>
    </source>
</evidence>
<organism evidence="1 2">
    <name type="scientific">Halomarina ordinaria</name>
    <dbReference type="NCBI Taxonomy" id="3033939"/>
    <lineage>
        <taxon>Archaea</taxon>
        <taxon>Methanobacteriati</taxon>
        <taxon>Methanobacteriota</taxon>
        <taxon>Stenosarchaea group</taxon>
        <taxon>Halobacteria</taxon>
        <taxon>Halobacteriales</taxon>
        <taxon>Natronomonadaceae</taxon>
        <taxon>Halomarina</taxon>
    </lineage>
</organism>
<dbReference type="RefSeq" id="WP_304447168.1">
    <property type="nucleotide sequence ID" value="NZ_JARRAH010000001.1"/>
</dbReference>
<dbReference type="Proteomes" id="UP001596406">
    <property type="component" value="Unassembled WGS sequence"/>
</dbReference>
<name>A0ABD5U8A9_9EURY</name>
<dbReference type="EMBL" id="JBHSXM010000001">
    <property type="protein sequence ID" value="MFC6835467.1"/>
    <property type="molecule type" value="Genomic_DNA"/>
</dbReference>
<dbReference type="AlphaFoldDB" id="A0ABD5U8A9"/>
<protein>
    <recommendedName>
        <fullName evidence="3">Small CPxCG-related zinc finger protein</fullName>
    </recommendedName>
</protein>
<proteinExistence type="predicted"/>
<comment type="caution">
    <text evidence="1">The sequence shown here is derived from an EMBL/GenBank/DDBJ whole genome shotgun (WGS) entry which is preliminary data.</text>
</comment>
<keyword evidence="2" id="KW-1185">Reference proteome</keyword>
<reference evidence="1 2" key="1">
    <citation type="journal article" date="2019" name="Int. J. Syst. Evol. Microbiol.">
        <title>The Global Catalogue of Microorganisms (GCM) 10K type strain sequencing project: providing services to taxonomists for standard genome sequencing and annotation.</title>
        <authorList>
            <consortium name="The Broad Institute Genomics Platform"/>
            <consortium name="The Broad Institute Genome Sequencing Center for Infectious Disease"/>
            <person name="Wu L."/>
            <person name="Ma J."/>
        </authorList>
    </citation>
    <scope>NUCLEOTIDE SEQUENCE [LARGE SCALE GENOMIC DNA]</scope>
    <source>
        <strain evidence="1 2">PSRA2</strain>
    </source>
</reference>
<accession>A0ABD5U8A9</accession>
<gene>
    <name evidence="1" type="ORF">ACFQHK_02970</name>
</gene>